<dbReference type="Gene3D" id="3.40.50.11550">
    <property type="match status" value="1"/>
</dbReference>
<reference evidence="2 3" key="1">
    <citation type="submission" date="2019-08" db="EMBL/GenBank/DDBJ databases">
        <title>Aureimonas fodiniaquatilis sp. nov., isolated from a coal mine wastewater.</title>
        <authorList>
            <person name="Kim W."/>
        </authorList>
    </citation>
    <scope>NUCLEOTIDE SEQUENCE [LARGE SCALE GENOMIC DNA]</scope>
    <source>
        <strain evidence="2 3">CAU 1482</strain>
    </source>
</reference>
<dbReference type="Proteomes" id="UP000324738">
    <property type="component" value="Unassembled WGS sequence"/>
</dbReference>
<dbReference type="OrthoDB" id="9795827at2"/>
<protein>
    <submittedName>
        <fullName evidence="2">ChaN family lipoprotein</fullName>
    </submittedName>
</protein>
<name>A0A5B0DSN8_9HYPH</name>
<dbReference type="EMBL" id="VTWH01000006">
    <property type="protein sequence ID" value="KAA0968139.1"/>
    <property type="molecule type" value="Genomic_DNA"/>
</dbReference>
<dbReference type="AlphaFoldDB" id="A0A5B0DSN8"/>
<keyword evidence="2" id="KW-0449">Lipoprotein</keyword>
<evidence type="ECO:0000313" key="3">
    <source>
        <dbReference type="Proteomes" id="UP000324738"/>
    </source>
</evidence>
<dbReference type="RefSeq" id="WP_149301657.1">
    <property type="nucleotide sequence ID" value="NZ_VTWH01000006.1"/>
</dbReference>
<dbReference type="CDD" id="cd14727">
    <property type="entry name" value="ChanN-like"/>
    <property type="match status" value="1"/>
</dbReference>
<sequence length="281" mass="31289">MTSSIVHPKASWIDVPGAHVVPHEEALRKAACQPAILLGETHDDAAVHRWQLHVAAGLLALGKNIALGFEMFPRRVQPVLDLWVADRLSPEEFLEQSGWGKVWGFPAELYWPLFHFCRQFRVPMRALNCERPLVSNVGKLGWEAIGDVEREGITPAKPATDAYRRYLFGLAGPRNVAGRPASPDAPEFDRFVRAQQTWDRAFACRIAETLAELQNHLVIGIIGRGHLEYGHGTPFQLRDLGVESSILLPTRDAEFTPSDTDAVGDLIFRIEGTYQSLRAVA</sequence>
<proteinExistence type="predicted"/>
<keyword evidence="3" id="KW-1185">Reference proteome</keyword>
<evidence type="ECO:0000313" key="2">
    <source>
        <dbReference type="EMBL" id="KAA0968139.1"/>
    </source>
</evidence>
<organism evidence="2 3">
    <name type="scientific">Aureimonas fodinaquatilis</name>
    <dbReference type="NCBI Taxonomy" id="2565783"/>
    <lineage>
        <taxon>Bacteria</taxon>
        <taxon>Pseudomonadati</taxon>
        <taxon>Pseudomonadota</taxon>
        <taxon>Alphaproteobacteria</taxon>
        <taxon>Hyphomicrobiales</taxon>
        <taxon>Aurantimonadaceae</taxon>
        <taxon>Aureimonas</taxon>
    </lineage>
</organism>
<dbReference type="SUPFAM" id="SSF159501">
    <property type="entry name" value="EreA/ChaN-like"/>
    <property type="match status" value="1"/>
</dbReference>
<feature type="domain" description="Haem-binding uptake Tiki superfamily ChaN" evidence="1">
    <location>
        <begin position="28"/>
        <end position="237"/>
    </location>
</feature>
<dbReference type="Pfam" id="PF04187">
    <property type="entry name" value="Cofac_haem_bdg"/>
    <property type="match status" value="1"/>
</dbReference>
<gene>
    <name evidence="2" type="ORF">FPY71_17570</name>
</gene>
<dbReference type="InterPro" id="IPR007314">
    <property type="entry name" value="Cofac_haem-bd_dom"/>
</dbReference>
<comment type="caution">
    <text evidence="2">The sequence shown here is derived from an EMBL/GenBank/DDBJ whole genome shotgun (WGS) entry which is preliminary data.</text>
</comment>
<evidence type="ECO:0000259" key="1">
    <source>
        <dbReference type="Pfam" id="PF04187"/>
    </source>
</evidence>
<accession>A0A5B0DSN8</accession>